<organism evidence="18 19">
    <name type="scientific">Aureobasidium pullulans</name>
    <name type="common">Black yeast</name>
    <name type="synonym">Pullularia pullulans</name>
    <dbReference type="NCBI Taxonomy" id="5580"/>
    <lineage>
        <taxon>Eukaryota</taxon>
        <taxon>Fungi</taxon>
        <taxon>Dikarya</taxon>
        <taxon>Ascomycota</taxon>
        <taxon>Pezizomycotina</taxon>
        <taxon>Dothideomycetes</taxon>
        <taxon>Dothideomycetidae</taxon>
        <taxon>Dothideales</taxon>
        <taxon>Saccotheciaceae</taxon>
        <taxon>Aureobasidium</taxon>
    </lineage>
</organism>
<dbReference type="PROSITE" id="PS50097">
    <property type="entry name" value="BTB"/>
    <property type="match status" value="3"/>
</dbReference>
<gene>
    <name evidence="18" type="ORF">D6D10_07498</name>
</gene>
<feature type="compositionally biased region" description="Low complexity" evidence="16">
    <location>
        <begin position="829"/>
        <end position="841"/>
    </location>
</feature>
<dbReference type="Pfam" id="PF00651">
    <property type="entry name" value="BTB"/>
    <property type="match status" value="3"/>
</dbReference>
<keyword evidence="6" id="KW-0964">Secreted</keyword>
<keyword evidence="8" id="KW-0677">Repeat</keyword>
<comment type="catalytic activity">
    <reaction evidence="14">
        <text>[(1-&gt;4)-alpha-D-galacturonosyl methyl ester](n) + n H2O = [(1-&gt;4)-alpha-D-galacturonosyl](n) + n methanol + n H(+)</text>
        <dbReference type="Rhea" id="RHEA:22380"/>
        <dbReference type="Rhea" id="RHEA-COMP:14570"/>
        <dbReference type="Rhea" id="RHEA-COMP:14573"/>
        <dbReference type="ChEBI" id="CHEBI:15377"/>
        <dbReference type="ChEBI" id="CHEBI:15378"/>
        <dbReference type="ChEBI" id="CHEBI:17790"/>
        <dbReference type="ChEBI" id="CHEBI:140522"/>
        <dbReference type="ChEBI" id="CHEBI:140523"/>
        <dbReference type="EC" id="3.1.1.11"/>
    </reaction>
</comment>
<evidence type="ECO:0000256" key="15">
    <source>
        <dbReference type="PROSITE-ProRule" id="PRU10052"/>
    </source>
</evidence>
<dbReference type="UniPathway" id="UPA00545">
    <property type="reaction ID" value="UER00823"/>
</dbReference>
<dbReference type="InterPro" id="IPR000210">
    <property type="entry name" value="BTB/POZ_dom"/>
</dbReference>
<dbReference type="InterPro" id="IPR000743">
    <property type="entry name" value="Glyco_hydro_28"/>
</dbReference>
<feature type="domain" description="BTB" evidence="17">
    <location>
        <begin position="611"/>
        <end position="670"/>
    </location>
</feature>
<evidence type="ECO:0000256" key="9">
    <source>
        <dbReference type="ARBA" id="ARBA00022801"/>
    </source>
</evidence>
<keyword evidence="7" id="KW-0732">Signal</keyword>
<dbReference type="PANTHER" id="PTHR31321:SF57">
    <property type="entry name" value="PECTINESTERASE 53-RELATED"/>
    <property type="match status" value="1"/>
</dbReference>
<evidence type="ECO:0000256" key="2">
    <source>
        <dbReference type="ARBA" id="ARBA00005184"/>
    </source>
</evidence>
<dbReference type="Pfam" id="PF01095">
    <property type="entry name" value="Pectinesterase"/>
    <property type="match status" value="1"/>
</dbReference>
<name>A0A4S9ELW8_AURPU</name>
<comment type="subcellular location">
    <subcellularLocation>
        <location evidence="1">Secreted</location>
    </subcellularLocation>
</comment>
<dbReference type="Gene3D" id="3.30.710.10">
    <property type="entry name" value="Potassium Channel Kv1.1, Chain A"/>
    <property type="match status" value="3"/>
</dbReference>
<dbReference type="AlphaFoldDB" id="A0A4S9ELW8"/>
<feature type="domain" description="BTB" evidence="17">
    <location>
        <begin position="861"/>
        <end position="931"/>
    </location>
</feature>
<evidence type="ECO:0000256" key="4">
    <source>
        <dbReference type="ARBA" id="ARBA00008891"/>
    </source>
</evidence>
<keyword evidence="10" id="KW-0063">Aspartyl esterase</keyword>
<protein>
    <recommendedName>
        <fullName evidence="5">pectinesterase</fullName>
        <ecNumber evidence="5">3.1.1.11</ecNumber>
    </recommendedName>
    <alternativeName>
        <fullName evidence="13">Pectin methylesterase A</fullName>
    </alternativeName>
</protein>
<reference evidence="18 19" key="1">
    <citation type="submission" date="2018-10" db="EMBL/GenBank/DDBJ databases">
        <title>Fifty Aureobasidium pullulans genomes reveal a recombining polyextremotolerant generalist.</title>
        <authorList>
            <person name="Gostincar C."/>
            <person name="Turk M."/>
            <person name="Zajc J."/>
            <person name="Gunde-Cimerman N."/>
        </authorList>
    </citation>
    <scope>NUCLEOTIDE SEQUENCE [LARGE SCALE GENOMIC DNA]</scope>
    <source>
        <strain evidence="18 19">EXF-9785</strain>
    </source>
</reference>
<dbReference type="Pfam" id="PF00295">
    <property type="entry name" value="Glyco_hydro_28"/>
    <property type="match status" value="1"/>
</dbReference>
<dbReference type="EC" id="3.1.1.11" evidence="5"/>
<evidence type="ECO:0000256" key="14">
    <source>
        <dbReference type="ARBA" id="ARBA00047928"/>
    </source>
</evidence>
<dbReference type="InterPro" id="IPR011050">
    <property type="entry name" value="Pectin_lyase_fold/virulence"/>
</dbReference>
<evidence type="ECO:0000256" key="3">
    <source>
        <dbReference type="ARBA" id="ARBA00008834"/>
    </source>
</evidence>
<feature type="region of interest" description="Disordered" evidence="16">
    <location>
        <begin position="812"/>
        <end position="844"/>
    </location>
</feature>
<comment type="pathway">
    <text evidence="2">Glycan metabolism; pectin degradation; 2-dehydro-3-deoxy-D-gluconate from pectin: step 1/5.</text>
</comment>
<feature type="active site" evidence="15">
    <location>
        <position position="465"/>
    </location>
</feature>
<evidence type="ECO:0000259" key="17">
    <source>
        <dbReference type="PROSITE" id="PS50097"/>
    </source>
</evidence>
<evidence type="ECO:0000256" key="8">
    <source>
        <dbReference type="ARBA" id="ARBA00022737"/>
    </source>
</evidence>
<dbReference type="PROSITE" id="PS00800">
    <property type="entry name" value="PECTINESTERASE_1"/>
    <property type="match status" value="1"/>
</dbReference>
<dbReference type="SMART" id="SM00225">
    <property type="entry name" value="BTB"/>
    <property type="match status" value="3"/>
</dbReference>
<dbReference type="GO" id="GO:0042545">
    <property type="term" value="P:cell wall modification"/>
    <property type="evidence" value="ECO:0007669"/>
    <property type="project" value="InterPro"/>
</dbReference>
<evidence type="ECO:0000313" key="18">
    <source>
        <dbReference type="EMBL" id="THX34643.1"/>
    </source>
</evidence>
<dbReference type="SMART" id="SM00710">
    <property type="entry name" value="PbH1"/>
    <property type="match status" value="6"/>
</dbReference>
<dbReference type="InterPro" id="IPR000070">
    <property type="entry name" value="Pectinesterase_cat"/>
</dbReference>
<evidence type="ECO:0000256" key="6">
    <source>
        <dbReference type="ARBA" id="ARBA00022525"/>
    </source>
</evidence>
<dbReference type="CDD" id="cd18186">
    <property type="entry name" value="BTB_POZ_ZBTB_KLHL-like"/>
    <property type="match status" value="3"/>
</dbReference>
<dbReference type="GO" id="GO:0045490">
    <property type="term" value="P:pectin catabolic process"/>
    <property type="evidence" value="ECO:0007669"/>
    <property type="project" value="UniProtKB-UniPathway"/>
</dbReference>
<dbReference type="PROSITE" id="PS00502">
    <property type="entry name" value="POLYGALACTURONASE"/>
    <property type="match status" value="1"/>
</dbReference>
<dbReference type="InterPro" id="IPR011333">
    <property type="entry name" value="SKP1/BTB/POZ_sf"/>
</dbReference>
<comment type="caution">
    <text evidence="18">The sequence shown here is derived from an EMBL/GenBank/DDBJ whole genome shotgun (WGS) entry which is preliminary data.</text>
</comment>
<sequence>MCRLLALPTKADVQVQSLEKRGARTAAPKGCLSVGSGATYNTIASAIKALGSSKNDACLYIKSGTYKEQLTIDYAGALTFYGETVDTSSYKSNKVLITHGISSPAAGSLDASSTMNIRAANFKMYNINVENSFGKGAQAVAVTANANKLSFYGCSFLGYQDTLYVKTGTQYYSNCLMKGAVDYIFGDASAWFDSCTIMSNGPGAITASSRTTSDDTAWYVFNNVNVISDGTDLVGKVFLGRPWRVNARVMFQKSQLSNVVNAAGWTEMADGATPRYYEYKNSGDGSNTSKRKWTINASAAISINTVLGDSYSSWVDQSGTGSSSSSTSTTVSKTAAAKQVTPAKSAVAKGPVCTPTAGGAATKDDTPAIYAAIQKCGNGGTIVIPAGKTYYLNTGNALNIAYSNLNMSAVSTSKNLPKNTDGFDIGASTYVTLTDITVLNDDDCVAFKPGSNFTTVIGITCTGSHGLSVGSLGKSNADSVSNIYVSDATMISSSKAVGIKTYPMGNGHGISTVTNVTYTNIKVQNSDYAIQIQSCYGEDGTYCETNGNNAVLKGIVFENFFGTTSKKYSPTTANLNCGAKGTCDVKVKNYAVKAGSGTGQPRNYFNDMSFADVVVKFGKHEVHAHRVILARCSAQFEKEMIIDPETDMAVINLKATYDAKAIYVMLKHCYGIAWKTPYTPTYLYDFDFVLTVYIVANTYGISELHQKARKICCNLVSDFFLPQYCVYREMITSPFIRALMRVLGPTAVGVSDSFQEEVFEIVCHGMTHLFENNGFVRLFARGVFFNEAYAVRFAQRIRDKLLAREWNGNSTGGYDSSNDDDDDIEKCSAESSSEDSSVMPSGDISTTDEVHRDYFNNETFSDIILKFGNFKIHAHKVILASNSTWFEKAFSSGFSSQEATQTTIDLGNEEDPNLLFAMLNHFYNNDYNNHIGQNNPIRDHSTLHLEIFLLADMYDAPSLRDAAKQRFIKGMTNAAKWHSPIHDEQIEVFRRVVGLDAVQFADVSLQEETFGALEMYVREIMQTPRVAVLVGRGEMFSQEFAERFARRINCVVKFSNRRVFAHKLVLVQNSVWFDKALLGGFKEAGEFVINLGDDDDPNDVEAMLKYFYHGSYTTPLITAPGQDNLGKHLAMYLLADMYDAPALRKEASTLLIACLKVLIDGEGRPGRTIDYSAISSIKQILGPGAGDFADKTLQEEVFQLVIANINRMYKNQLFRQLLSSGKMFDEDFGLKFACRTGEMLGRFYP</sequence>
<dbReference type="SUPFAM" id="SSF54695">
    <property type="entry name" value="POZ domain"/>
    <property type="match status" value="3"/>
</dbReference>
<dbReference type="Proteomes" id="UP000308953">
    <property type="component" value="Unassembled WGS sequence"/>
</dbReference>
<evidence type="ECO:0000256" key="13">
    <source>
        <dbReference type="ARBA" id="ARBA00042203"/>
    </source>
</evidence>
<evidence type="ECO:0000256" key="12">
    <source>
        <dbReference type="ARBA" id="ARBA00023316"/>
    </source>
</evidence>
<dbReference type="Gene3D" id="2.160.20.10">
    <property type="entry name" value="Single-stranded right-handed beta-helix, Pectin lyase-like"/>
    <property type="match status" value="3"/>
</dbReference>
<feature type="domain" description="BTB" evidence="17">
    <location>
        <begin position="1048"/>
        <end position="1116"/>
    </location>
</feature>
<evidence type="ECO:0000256" key="10">
    <source>
        <dbReference type="ARBA" id="ARBA00023085"/>
    </source>
</evidence>
<dbReference type="PANTHER" id="PTHR31321">
    <property type="entry name" value="ACYL-COA THIOESTER HYDROLASE YBHC-RELATED"/>
    <property type="match status" value="1"/>
</dbReference>
<dbReference type="InterPro" id="IPR012334">
    <property type="entry name" value="Pectin_lyas_fold"/>
</dbReference>
<evidence type="ECO:0000256" key="16">
    <source>
        <dbReference type="SAM" id="MobiDB-lite"/>
    </source>
</evidence>
<evidence type="ECO:0000256" key="1">
    <source>
        <dbReference type="ARBA" id="ARBA00004613"/>
    </source>
</evidence>
<comment type="similarity">
    <text evidence="3">Belongs to the glycosyl hydrolase 28 family.</text>
</comment>
<accession>A0A4S9ELW8</accession>
<comment type="similarity">
    <text evidence="4">Belongs to the pectinesterase family.</text>
</comment>
<dbReference type="GO" id="GO:0004650">
    <property type="term" value="F:polygalacturonase activity"/>
    <property type="evidence" value="ECO:0007669"/>
    <property type="project" value="InterPro"/>
</dbReference>
<proteinExistence type="inferred from homology"/>
<dbReference type="InterPro" id="IPR006626">
    <property type="entry name" value="PbH1"/>
</dbReference>
<dbReference type="SUPFAM" id="SSF51126">
    <property type="entry name" value="Pectin lyase-like"/>
    <property type="match status" value="2"/>
</dbReference>
<evidence type="ECO:0000256" key="5">
    <source>
        <dbReference type="ARBA" id="ARBA00013229"/>
    </source>
</evidence>
<keyword evidence="9" id="KW-0378">Hydrolase</keyword>
<evidence type="ECO:0000313" key="19">
    <source>
        <dbReference type="Proteomes" id="UP000308953"/>
    </source>
</evidence>
<keyword evidence="12" id="KW-0961">Cell wall biogenesis/degradation</keyword>
<dbReference type="GO" id="GO:0005576">
    <property type="term" value="C:extracellular region"/>
    <property type="evidence" value="ECO:0007669"/>
    <property type="project" value="UniProtKB-SubCell"/>
</dbReference>
<dbReference type="EMBL" id="QZAV01000217">
    <property type="protein sequence ID" value="THX34643.1"/>
    <property type="molecule type" value="Genomic_DNA"/>
</dbReference>
<dbReference type="InterPro" id="IPR018040">
    <property type="entry name" value="Pectinesterase_Tyr_AS"/>
</dbReference>
<keyword evidence="11" id="KW-0326">Glycosidase</keyword>
<evidence type="ECO:0000256" key="7">
    <source>
        <dbReference type="ARBA" id="ARBA00022729"/>
    </source>
</evidence>
<dbReference type="FunFam" id="2.160.20.10:FF:000014">
    <property type="entry name" value="Pectinesterase"/>
    <property type="match status" value="1"/>
</dbReference>
<dbReference type="GO" id="GO:0030599">
    <property type="term" value="F:pectinesterase activity"/>
    <property type="evidence" value="ECO:0007669"/>
    <property type="project" value="UniProtKB-EC"/>
</dbReference>
<evidence type="ECO:0000256" key="11">
    <source>
        <dbReference type="ARBA" id="ARBA00023295"/>
    </source>
</evidence>